<gene>
    <name evidence="1" type="ORF">AXFE_19340</name>
</gene>
<sequence length="43" mass="5114">MRISMIEFLDPLWRYGGMIRPFGFSYDDPRLVRHLDDEIGLKG</sequence>
<dbReference type="EMBL" id="JXYS01000061">
    <property type="protein sequence ID" value="KJF17221.1"/>
    <property type="molecule type" value="Genomic_DNA"/>
</dbReference>
<name>A0A0D8HJF7_9ACTN</name>
<protein>
    <submittedName>
        <fullName evidence="1">Uncharacterized protein</fullName>
    </submittedName>
</protein>
<organism evidence="1 2">
    <name type="scientific">Acidithrix ferrooxidans</name>
    <dbReference type="NCBI Taxonomy" id="1280514"/>
    <lineage>
        <taxon>Bacteria</taxon>
        <taxon>Bacillati</taxon>
        <taxon>Actinomycetota</taxon>
        <taxon>Acidimicrobiia</taxon>
        <taxon>Acidimicrobiales</taxon>
        <taxon>Acidimicrobiaceae</taxon>
        <taxon>Acidithrix</taxon>
    </lineage>
</organism>
<evidence type="ECO:0000313" key="1">
    <source>
        <dbReference type="EMBL" id="KJF17221.1"/>
    </source>
</evidence>
<reference evidence="1 2" key="1">
    <citation type="submission" date="2015-01" db="EMBL/GenBank/DDBJ databases">
        <title>Draft genome of the acidophilic iron oxidizer Acidithrix ferrooxidans strain Py-F3.</title>
        <authorList>
            <person name="Poehlein A."/>
            <person name="Eisen S."/>
            <person name="Schloemann M."/>
            <person name="Johnson B.D."/>
            <person name="Daniel R."/>
            <person name="Muehling M."/>
        </authorList>
    </citation>
    <scope>NUCLEOTIDE SEQUENCE [LARGE SCALE GENOMIC DNA]</scope>
    <source>
        <strain evidence="1 2">Py-F3</strain>
    </source>
</reference>
<evidence type="ECO:0000313" key="2">
    <source>
        <dbReference type="Proteomes" id="UP000032360"/>
    </source>
</evidence>
<keyword evidence="2" id="KW-1185">Reference proteome</keyword>
<dbReference type="AlphaFoldDB" id="A0A0D8HJF7"/>
<accession>A0A0D8HJF7</accession>
<dbReference type="Proteomes" id="UP000032360">
    <property type="component" value="Unassembled WGS sequence"/>
</dbReference>
<comment type="caution">
    <text evidence="1">The sequence shown here is derived from an EMBL/GenBank/DDBJ whole genome shotgun (WGS) entry which is preliminary data.</text>
</comment>
<proteinExistence type="predicted"/>